<feature type="domain" description="TssC1 C-terminal" evidence="1">
    <location>
        <begin position="2"/>
        <end position="48"/>
    </location>
</feature>
<evidence type="ECO:0000313" key="3">
    <source>
        <dbReference type="Proteomes" id="UP000029223"/>
    </source>
</evidence>
<dbReference type="Proteomes" id="UP000029223">
    <property type="component" value="Unassembled WGS sequence"/>
</dbReference>
<reference evidence="3" key="1">
    <citation type="submission" date="2014-09" db="EMBL/GenBank/DDBJ databases">
        <title>Vibrio variabilis JCM 19239. (C206) whole genome shotgun sequence.</title>
        <authorList>
            <person name="Sawabe T."/>
            <person name="Meirelles P."/>
            <person name="Nakanishi M."/>
            <person name="Sayaka M."/>
            <person name="Hattori M."/>
            <person name="Ohkuma M."/>
        </authorList>
    </citation>
    <scope>NUCLEOTIDE SEQUENCE [LARGE SCALE GENOMIC DNA]</scope>
    <source>
        <strain evidence="3">JCM 19239</strain>
    </source>
</reference>
<evidence type="ECO:0000259" key="1">
    <source>
        <dbReference type="Pfam" id="PF18945"/>
    </source>
</evidence>
<reference evidence="3" key="2">
    <citation type="submission" date="2014-09" db="EMBL/GenBank/DDBJ databases">
        <authorList>
            <consortium name="NBRP consortium"/>
            <person name="Sawabe T."/>
            <person name="Meirelles P."/>
            <person name="Nakanishi M."/>
            <person name="Sayaka M."/>
            <person name="Hattori M."/>
            <person name="Ohkuma M."/>
        </authorList>
    </citation>
    <scope>NUCLEOTIDE SEQUENCE [LARGE SCALE GENOMIC DNA]</scope>
    <source>
        <strain evidence="3">JCM 19239</strain>
    </source>
</reference>
<protein>
    <submittedName>
        <fullName evidence="2">Uncharacterized protein ImpD</fullName>
    </submittedName>
</protein>
<evidence type="ECO:0000313" key="2">
    <source>
        <dbReference type="EMBL" id="GAL28703.1"/>
    </source>
</evidence>
<name>A0ABQ0JIU7_9VIBR</name>
<accession>A0ABQ0JIU7</accession>
<dbReference type="EMBL" id="BBMS01000048">
    <property type="protein sequence ID" value="GAL28703.1"/>
    <property type="molecule type" value="Genomic_DNA"/>
</dbReference>
<dbReference type="InterPro" id="IPR044032">
    <property type="entry name" value="TssC1_C"/>
</dbReference>
<dbReference type="Pfam" id="PF18945">
    <property type="entry name" value="VipB_2"/>
    <property type="match status" value="1"/>
</dbReference>
<gene>
    <name evidence="2" type="ORF">JCM19239_472</name>
</gene>
<comment type="caution">
    <text evidence="2">The sequence shown here is derived from an EMBL/GenBank/DDBJ whole genome shotgun (WGS) entry which is preliminary data.</text>
</comment>
<organism evidence="2 3">
    <name type="scientific">Vibrio variabilis</name>
    <dbReference type="NCBI Taxonomy" id="990271"/>
    <lineage>
        <taxon>Bacteria</taxon>
        <taxon>Pseudomonadati</taxon>
        <taxon>Pseudomonadota</taxon>
        <taxon>Gammaproteobacteria</taxon>
        <taxon>Vibrionales</taxon>
        <taxon>Vibrionaceae</taxon>
        <taxon>Vibrio</taxon>
    </lineage>
</organism>
<proteinExistence type="predicted"/>
<keyword evidence="3" id="KW-1185">Reference proteome</keyword>
<sequence length="61" mass="6870">MAKYPLSKSRVEVKEVQGESDRYVCNVLIQPQYQFDNVCGEVLLSTDLGTEDALFTSRARA</sequence>